<evidence type="ECO:0000313" key="4">
    <source>
        <dbReference type="Proteomes" id="UP000001555"/>
    </source>
</evidence>
<dbReference type="VEuPathDB" id="VectorBase:ISCI020391"/>
<dbReference type="PaxDb" id="6945-B7PYK5"/>
<dbReference type="AlphaFoldDB" id="B7PYK5"/>
<gene>
    <name evidence="2" type="ORF">IscW_ISCW020391</name>
</gene>
<proteinExistence type="predicted"/>
<reference evidence="2 4" key="1">
    <citation type="submission" date="2008-03" db="EMBL/GenBank/DDBJ databases">
        <title>Annotation of Ixodes scapularis.</title>
        <authorList>
            <consortium name="Ixodes scapularis Genome Project Consortium"/>
            <person name="Caler E."/>
            <person name="Hannick L.I."/>
            <person name="Bidwell S."/>
            <person name="Joardar V."/>
            <person name="Thiagarajan M."/>
            <person name="Amedeo P."/>
            <person name="Galinsky K.J."/>
            <person name="Schobel S."/>
            <person name="Inman J."/>
            <person name="Hostetler J."/>
            <person name="Miller J."/>
            <person name="Hammond M."/>
            <person name="Megy K."/>
            <person name="Lawson D."/>
            <person name="Kodira C."/>
            <person name="Sutton G."/>
            <person name="Meyer J."/>
            <person name="Hill C.A."/>
            <person name="Birren B."/>
            <person name="Nene V."/>
            <person name="Collins F."/>
            <person name="Alarcon-Chaidez F."/>
            <person name="Wikel S."/>
            <person name="Strausberg R."/>
        </authorList>
    </citation>
    <scope>NUCLEOTIDE SEQUENCE [LARGE SCALE GENOMIC DNA]</scope>
    <source>
        <strain evidence="4">Wikel</strain>
        <strain evidence="2">Wikel colony</strain>
    </source>
</reference>
<dbReference type="EMBL" id="ABJB010158393">
    <property type="status" value="NOT_ANNOTATED_CDS"/>
    <property type="molecule type" value="Genomic_DNA"/>
</dbReference>
<feature type="region of interest" description="Disordered" evidence="1">
    <location>
        <begin position="28"/>
        <end position="90"/>
    </location>
</feature>
<reference evidence="3" key="2">
    <citation type="submission" date="2020-05" db="UniProtKB">
        <authorList>
            <consortium name="EnsemblMetazoa"/>
        </authorList>
    </citation>
    <scope>IDENTIFICATION</scope>
    <source>
        <strain evidence="3">wikel</strain>
    </source>
</reference>
<organism>
    <name type="scientific">Ixodes scapularis</name>
    <name type="common">Black-legged tick</name>
    <name type="synonym">Deer tick</name>
    <dbReference type="NCBI Taxonomy" id="6945"/>
    <lineage>
        <taxon>Eukaryota</taxon>
        <taxon>Metazoa</taxon>
        <taxon>Ecdysozoa</taxon>
        <taxon>Arthropoda</taxon>
        <taxon>Chelicerata</taxon>
        <taxon>Arachnida</taxon>
        <taxon>Acari</taxon>
        <taxon>Parasitiformes</taxon>
        <taxon>Ixodida</taxon>
        <taxon>Ixodoidea</taxon>
        <taxon>Ixodidae</taxon>
        <taxon>Ixodinae</taxon>
        <taxon>Ixodes</taxon>
    </lineage>
</organism>
<dbReference type="EnsemblMetazoa" id="ISCW020391-RA">
    <property type="protein sequence ID" value="ISCW020391-PA"/>
    <property type="gene ID" value="ISCW020391"/>
</dbReference>
<protein>
    <submittedName>
        <fullName evidence="2 3">Uncharacterized protein</fullName>
    </submittedName>
</protein>
<dbReference type="HOGENOM" id="CLU_2040650_0_0_1"/>
<dbReference type="InParanoid" id="B7PYK5"/>
<sequence length="121" mass="12223">MSSSLLLPGVHAACEHCAALECALASTAEPEESAASETTSNASTFASAQPQKPPAAGPCWWNPPANGSSSRKGPRGLIEDPPVSWTPAAPGRRLGAAAAVRRLAGTSLTCRVDRGAAEVSS</sequence>
<evidence type="ECO:0000313" key="3">
    <source>
        <dbReference type="EnsemblMetazoa" id="ISCW020391-PA"/>
    </source>
</evidence>
<keyword evidence="4" id="KW-1185">Reference proteome</keyword>
<dbReference type="EMBL" id="DS820456">
    <property type="protein sequence ID" value="EEC11677.1"/>
    <property type="molecule type" value="Genomic_DNA"/>
</dbReference>
<evidence type="ECO:0000313" key="2">
    <source>
        <dbReference type="EMBL" id="EEC11677.1"/>
    </source>
</evidence>
<dbReference type="Proteomes" id="UP000001555">
    <property type="component" value="Unassembled WGS sequence"/>
</dbReference>
<evidence type="ECO:0000256" key="1">
    <source>
        <dbReference type="SAM" id="MobiDB-lite"/>
    </source>
</evidence>
<feature type="compositionally biased region" description="Low complexity" evidence="1">
    <location>
        <begin position="35"/>
        <end position="48"/>
    </location>
</feature>
<dbReference type="VEuPathDB" id="VectorBase:ISCW020391"/>
<accession>B7PYK5</accession>
<name>B7PYK5_IXOSC</name>